<gene>
    <name evidence="2" type="ORF">DY000_02053078</name>
</gene>
<evidence type="ECO:0000313" key="3">
    <source>
        <dbReference type="Proteomes" id="UP000266723"/>
    </source>
</evidence>
<feature type="region of interest" description="Disordered" evidence="1">
    <location>
        <begin position="1"/>
        <end position="40"/>
    </location>
</feature>
<name>A0ABQ7AJW1_BRACR</name>
<evidence type="ECO:0000256" key="1">
    <source>
        <dbReference type="SAM" id="MobiDB-lite"/>
    </source>
</evidence>
<dbReference type="EMBL" id="QGKV02002055">
    <property type="protein sequence ID" value="KAF3497979.1"/>
    <property type="molecule type" value="Genomic_DNA"/>
</dbReference>
<keyword evidence="3" id="KW-1185">Reference proteome</keyword>
<feature type="compositionally biased region" description="Basic and acidic residues" evidence="1">
    <location>
        <begin position="14"/>
        <end position="23"/>
    </location>
</feature>
<protein>
    <submittedName>
        <fullName evidence="2">Uncharacterized protein</fullName>
    </submittedName>
</protein>
<sequence length="88" mass="9696">MKQEQARSNPKGGGELRGRDEGRLISISPKGQVGRRCRSNSPVRQVGLLARSNPPVRRAGQCIRSNSPLRRVGRWVFCCLGSVVRGLE</sequence>
<reference evidence="2 3" key="1">
    <citation type="journal article" date="2020" name="BMC Genomics">
        <title>Intraspecific diversification of the crop wild relative Brassica cretica Lam. using demographic model selection.</title>
        <authorList>
            <person name="Kioukis A."/>
            <person name="Michalopoulou V.A."/>
            <person name="Briers L."/>
            <person name="Pirintsos S."/>
            <person name="Studholme D.J."/>
            <person name="Pavlidis P."/>
            <person name="Sarris P.F."/>
        </authorList>
    </citation>
    <scope>NUCLEOTIDE SEQUENCE [LARGE SCALE GENOMIC DNA]</scope>
    <source>
        <strain evidence="3">cv. PFS-1207/04</strain>
    </source>
</reference>
<evidence type="ECO:0000313" key="2">
    <source>
        <dbReference type="EMBL" id="KAF3497979.1"/>
    </source>
</evidence>
<organism evidence="2 3">
    <name type="scientific">Brassica cretica</name>
    <name type="common">Mustard</name>
    <dbReference type="NCBI Taxonomy" id="69181"/>
    <lineage>
        <taxon>Eukaryota</taxon>
        <taxon>Viridiplantae</taxon>
        <taxon>Streptophyta</taxon>
        <taxon>Embryophyta</taxon>
        <taxon>Tracheophyta</taxon>
        <taxon>Spermatophyta</taxon>
        <taxon>Magnoliopsida</taxon>
        <taxon>eudicotyledons</taxon>
        <taxon>Gunneridae</taxon>
        <taxon>Pentapetalae</taxon>
        <taxon>rosids</taxon>
        <taxon>malvids</taxon>
        <taxon>Brassicales</taxon>
        <taxon>Brassicaceae</taxon>
        <taxon>Brassiceae</taxon>
        <taxon>Brassica</taxon>
    </lineage>
</organism>
<accession>A0ABQ7AJW1</accession>
<dbReference type="Proteomes" id="UP000266723">
    <property type="component" value="Unassembled WGS sequence"/>
</dbReference>
<proteinExistence type="predicted"/>
<comment type="caution">
    <text evidence="2">The sequence shown here is derived from an EMBL/GenBank/DDBJ whole genome shotgun (WGS) entry which is preliminary data.</text>
</comment>